<evidence type="ECO:0000313" key="3">
    <source>
        <dbReference type="Proteomes" id="UP000264071"/>
    </source>
</evidence>
<evidence type="ECO:0008006" key="4">
    <source>
        <dbReference type="Google" id="ProtNLM"/>
    </source>
</evidence>
<comment type="caution">
    <text evidence="2">The sequence shown here is derived from an EMBL/GenBank/DDBJ whole genome shotgun (WGS) entry which is preliminary data.</text>
</comment>
<keyword evidence="1" id="KW-0732">Signal</keyword>
<evidence type="ECO:0000313" key="2">
    <source>
        <dbReference type="EMBL" id="HCT58427.1"/>
    </source>
</evidence>
<protein>
    <recommendedName>
        <fullName evidence="4">Pilus assembly protein TadE</fullName>
    </recommendedName>
</protein>
<accession>A0A3D4VDK0</accession>
<dbReference type="Proteomes" id="UP000264071">
    <property type="component" value="Unassembled WGS sequence"/>
</dbReference>
<proteinExistence type="predicted"/>
<dbReference type="AlphaFoldDB" id="A0A3D4VDK0"/>
<sequence>MECLVSLVLLIGAAALLQLIAATTSAGVDRAIQTDHALATVDVVNQRWLRAVCAPGAVAENGLVPPTSSRLVIDVAPVADGVLHHLTIRAAWGLSSFGAAQMATTGQVQREVSTASRCDP</sequence>
<name>A0A3D4VDK0_9BACT</name>
<dbReference type="EMBL" id="DPIY01000010">
    <property type="protein sequence ID" value="HCT58427.1"/>
    <property type="molecule type" value="Genomic_DNA"/>
</dbReference>
<organism evidence="2 3">
    <name type="scientific">Gemmatimonas aurantiaca</name>
    <dbReference type="NCBI Taxonomy" id="173480"/>
    <lineage>
        <taxon>Bacteria</taxon>
        <taxon>Pseudomonadati</taxon>
        <taxon>Gemmatimonadota</taxon>
        <taxon>Gemmatimonadia</taxon>
        <taxon>Gemmatimonadales</taxon>
        <taxon>Gemmatimonadaceae</taxon>
        <taxon>Gemmatimonas</taxon>
    </lineage>
</organism>
<evidence type="ECO:0000256" key="1">
    <source>
        <dbReference type="SAM" id="SignalP"/>
    </source>
</evidence>
<reference evidence="2 3" key="1">
    <citation type="journal article" date="2018" name="Nat. Biotechnol.">
        <title>A standardized bacterial taxonomy based on genome phylogeny substantially revises the tree of life.</title>
        <authorList>
            <person name="Parks D.H."/>
            <person name="Chuvochina M."/>
            <person name="Waite D.W."/>
            <person name="Rinke C."/>
            <person name="Skarshewski A."/>
            <person name="Chaumeil P.A."/>
            <person name="Hugenholtz P."/>
        </authorList>
    </citation>
    <scope>NUCLEOTIDE SEQUENCE [LARGE SCALE GENOMIC DNA]</scope>
    <source>
        <strain evidence="2">UBA8844</strain>
    </source>
</reference>
<gene>
    <name evidence="2" type="ORF">DGD08_14580</name>
</gene>
<feature type="signal peptide" evidence="1">
    <location>
        <begin position="1"/>
        <end position="21"/>
    </location>
</feature>
<feature type="chain" id="PRO_5017761662" description="Pilus assembly protein TadE" evidence="1">
    <location>
        <begin position="22"/>
        <end position="120"/>
    </location>
</feature>